<dbReference type="Proteomes" id="UP001476798">
    <property type="component" value="Unassembled WGS sequence"/>
</dbReference>
<gene>
    <name evidence="1" type="ORF">GOODEAATRI_034281</name>
</gene>
<name>A0ABV0N6G6_9TELE</name>
<evidence type="ECO:0000313" key="1">
    <source>
        <dbReference type="EMBL" id="MEQ2166997.1"/>
    </source>
</evidence>
<evidence type="ECO:0000313" key="2">
    <source>
        <dbReference type="Proteomes" id="UP001476798"/>
    </source>
</evidence>
<accession>A0ABV0N6G6</accession>
<protein>
    <submittedName>
        <fullName evidence="1">Uncharacterized protein</fullName>
    </submittedName>
</protein>
<dbReference type="EMBL" id="JAHRIO010028399">
    <property type="protein sequence ID" value="MEQ2166997.1"/>
    <property type="molecule type" value="Genomic_DNA"/>
</dbReference>
<reference evidence="1 2" key="1">
    <citation type="submission" date="2021-06" db="EMBL/GenBank/DDBJ databases">
        <authorList>
            <person name="Palmer J.M."/>
        </authorList>
    </citation>
    <scope>NUCLEOTIDE SEQUENCE [LARGE SCALE GENOMIC DNA]</scope>
    <source>
        <strain evidence="1 2">GA_2019</strain>
        <tissue evidence="1">Muscle</tissue>
    </source>
</reference>
<organism evidence="1 2">
    <name type="scientific">Goodea atripinnis</name>
    <dbReference type="NCBI Taxonomy" id="208336"/>
    <lineage>
        <taxon>Eukaryota</taxon>
        <taxon>Metazoa</taxon>
        <taxon>Chordata</taxon>
        <taxon>Craniata</taxon>
        <taxon>Vertebrata</taxon>
        <taxon>Euteleostomi</taxon>
        <taxon>Actinopterygii</taxon>
        <taxon>Neopterygii</taxon>
        <taxon>Teleostei</taxon>
        <taxon>Neoteleostei</taxon>
        <taxon>Acanthomorphata</taxon>
        <taxon>Ovalentaria</taxon>
        <taxon>Atherinomorphae</taxon>
        <taxon>Cyprinodontiformes</taxon>
        <taxon>Goodeidae</taxon>
        <taxon>Goodea</taxon>
    </lineage>
</organism>
<keyword evidence="2" id="KW-1185">Reference proteome</keyword>
<sequence length="79" mass="8689">MSVHISGNEEIAASTSNDSQKYNAIFRKPTTDDLEDFILTQSEYDLTVNVSLKEETAAADLIKQTKAELGIQPSAVEQQ</sequence>
<feature type="non-terminal residue" evidence="1">
    <location>
        <position position="79"/>
    </location>
</feature>
<comment type="caution">
    <text evidence="1">The sequence shown here is derived from an EMBL/GenBank/DDBJ whole genome shotgun (WGS) entry which is preliminary data.</text>
</comment>
<proteinExistence type="predicted"/>